<dbReference type="EMBL" id="CM045865">
    <property type="protein sequence ID" value="KAI7962812.1"/>
    <property type="molecule type" value="Genomic_DNA"/>
</dbReference>
<reference evidence="2" key="2">
    <citation type="journal article" date="2018" name="Mol. Plant Microbe Interact.">
        <title>Genome sequence resources for the wheat stripe rust pathogen (Puccinia striiformis f. sp. tritici) and the barley stripe rust pathogen (Puccinia striiformis f. sp. hordei).</title>
        <authorList>
            <person name="Xia C."/>
            <person name="Wang M."/>
            <person name="Yin C."/>
            <person name="Cornejo O.E."/>
            <person name="Hulbert S.H."/>
            <person name="Chen X."/>
        </authorList>
    </citation>
    <scope>NUCLEOTIDE SEQUENCE [LARGE SCALE GENOMIC DNA]</scope>
    <source>
        <strain evidence="2">93-210</strain>
    </source>
</reference>
<reference evidence="2" key="1">
    <citation type="journal article" date="2018" name="BMC Genomics">
        <title>Genomic insights into host adaptation between the wheat stripe rust pathogen (Puccinia striiformis f. sp. tritici) and the barley stripe rust pathogen (Puccinia striiformis f. sp. hordei).</title>
        <authorList>
            <person name="Xia C."/>
            <person name="Wang M."/>
            <person name="Yin C."/>
            <person name="Cornejo O.E."/>
            <person name="Hulbert S.H."/>
            <person name="Chen X."/>
        </authorList>
    </citation>
    <scope>NUCLEOTIDE SEQUENCE [LARGE SCALE GENOMIC DNA]</scope>
    <source>
        <strain evidence="2">93-210</strain>
    </source>
</reference>
<dbReference type="Proteomes" id="UP001060170">
    <property type="component" value="Chromosome 1"/>
</dbReference>
<sequence>RFRVEHGGCSGGEPGVRDKSIEWGPVEVEEPGPTKKYIDKNRTFKSIEMCLMTSLSLPRTSSFQVKVGSTNRCFSSSPSPSVWVQKRIKVQLRSDHPIHGKAGRVIRVKPGHMRQQLYPTGQALYCANDGIPIHHYQPTSQVGLRVPAPGLSRPISELIDRLGVEMSITGPELRAAQAQIDEWKRRANTKTIDPIKPPRSRSSPSPTPTTSSPSASSPSSSALTPPKGLAEHLQKLSLASQASETPFLVFKRSGPETSETLYSSIKADQIIASLVDKLDFQRSSSPPDLPQTPIIDLLKIARCSLSAPVSDAQDPPQHRFKPIKSAGSYDIDVELLNSSSSKQIYTFTILVSKQ</sequence>
<evidence type="ECO:0000313" key="1">
    <source>
        <dbReference type="EMBL" id="KAI7962812.1"/>
    </source>
</evidence>
<keyword evidence="2" id="KW-1185">Reference proteome</keyword>
<protein>
    <submittedName>
        <fullName evidence="1">Uncharacterized protein</fullName>
    </submittedName>
</protein>
<gene>
    <name evidence="1" type="ORF">MJO28_000906</name>
</gene>
<reference evidence="1 2" key="3">
    <citation type="journal article" date="2022" name="Microbiol. Spectr.">
        <title>Folding features and dynamics of 3D genome architecture in plant fungal pathogens.</title>
        <authorList>
            <person name="Xia C."/>
        </authorList>
    </citation>
    <scope>NUCLEOTIDE SEQUENCE [LARGE SCALE GENOMIC DNA]</scope>
    <source>
        <strain evidence="1 2">93-210</strain>
    </source>
</reference>
<organism evidence="1 2">
    <name type="scientific">Puccinia striiformis f. sp. tritici</name>
    <dbReference type="NCBI Taxonomy" id="168172"/>
    <lineage>
        <taxon>Eukaryota</taxon>
        <taxon>Fungi</taxon>
        <taxon>Dikarya</taxon>
        <taxon>Basidiomycota</taxon>
        <taxon>Pucciniomycotina</taxon>
        <taxon>Pucciniomycetes</taxon>
        <taxon>Pucciniales</taxon>
        <taxon>Pucciniaceae</taxon>
        <taxon>Puccinia</taxon>
    </lineage>
</organism>
<accession>A0ACC0EZA3</accession>
<comment type="caution">
    <text evidence="1">The sequence shown here is derived from an EMBL/GenBank/DDBJ whole genome shotgun (WGS) entry which is preliminary data.</text>
</comment>
<evidence type="ECO:0000313" key="2">
    <source>
        <dbReference type="Proteomes" id="UP001060170"/>
    </source>
</evidence>
<feature type="non-terminal residue" evidence="1">
    <location>
        <position position="1"/>
    </location>
</feature>
<proteinExistence type="predicted"/>
<name>A0ACC0EZA3_9BASI</name>